<proteinExistence type="predicted"/>
<feature type="transmembrane region" description="Helical" evidence="8">
    <location>
        <begin position="1212"/>
        <end position="1239"/>
    </location>
</feature>
<feature type="transmembrane region" description="Helical" evidence="8">
    <location>
        <begin position="1284"/>
        <end position="1303"/>
    </location>
</feature>
<dbReference type="GeneID" id="19012431"/>
<protein>
    <submittedName>
        <fullName evidence="10">ATP-binding cassette transporter</fullName>
    </submittedName>
</protein>
<dbReference type="InterPro" id="IPR017871">
    <property type="entry name" value="ABC_transporter-like_CS"/>
</dbReference>
<feature type="domain" description="ABC transporter" evidence="9">
    <location>
        <begin position="72"/>
        <end position="333"/>
    </location>
</feature>
<keyword evidence="3 8" id="KW-0812">Transmembrane</keyword>
<evidence type="ECO:0000313" key="10">
    <source>
        <dbReference type="EMBL" id="CCO18823.1"/>
    </source>
</evidence>
<evidence type="ECO:0000256" key="2">
    <source>
        <dbReference type="ARBA" id="ARBA00022448"/>
    </source>
</evidence>
<dbReference type="GO" id="GO:0016887">
    <property type="term" value="F:ATP hydrolysis activity"/>
    <property type="evidence" value="ECO:0007669"/>
    <property type="project" value="InterPro"/>
</dbReference>
<evidence type="ECO:0000313" key="11">
    <source>
        <dbReference type="Proteomes" id="UP000198341"/>
    </source>
</evidence>
<keyword evidence="4" id="KW-0547">Nucleotide-binding</keyword>
<feature type="transmembrane region" description="Helical" evidence="8">
    <location>
        <begin position="578"/>
        <end position="598"/>
    </location>
</feature>
<dbReference type="GO" id="GO:0140359">
    <property type="term" value="F:ABC-type transporter activity"/>
    <property type="evidence" value="ECO:0007669"/>
    <property type="project" value="InterPro"/>
</dbReference>
<dbReference type="InterPro" id="IPR003439">
    <property type="entry name" value="ABC_transporter-like_ATP-bd"/>
</dbReference>
<dbReference type="SUPFAM" id="SSF52540">
    <property type="entry name" value="P-loop containing nucleoside triphosphate hydrolases"/>
    <property type="match status" value="2"/>
</dbReference>
<keyword evidence="5 10" id="KW-0067">ATP-binding</keyword>
<feature type="transmembrane region" description="Helical" evidence="8">
    <location>
        <begin position="510"/>
        <end position="536"/>
    </location>
</feature>
<evidence type="ECO:0000256" key="6">
    <source>
        <dbReference type="ARBA" id="ARBA00022989"/>
    </source>
</evidence>
<feature type="transmembrane region" description="Helical" evidence="8">
    <location>
        <begin position="1251"/>
        <end position="1277"/>
    </location>
</feature>
<keyword evidence="7 8" id="KW-0472">Membrane</keyword>
<evidence type="ECO:0000256" key="5">
    <source>
        <dbReference type="ARBA" id="ARBA00022840"/>
    </source>
</evidence>
<dbReference type="GO" id="GO:0071944">
    <property type="term" value="C:cell periphery"/>
    <property type="evidence" value="ECO:0007669"/>
    <property type="project" value="UniProtKB-ARBA"/>
</dbReference>
<dbReference type="InterPro" id="IPR027417">
    <property type="entry name" value="P-loop_NTPase"/>
</dbReference>
<sequence length="1406" mass="155164">MSAVDHRKENVEDPTNRLEQYASLCRDELEAHGGKLPSVEIKCDFDYTLHLPANKIDRSIKTVPGVLTDVAMKIPNKVREKISGKENDATKMEPFRVLKDVDCCFKAGSLTLVLAPPGHGKTSLLKAVGQILPSAVLSGGKGVTYSKMTAEELKEKDIDANRMAMYVTQQDEHLPFLTVRETTKFSHENATPTPTNEREEDVHSRKIDSVHRLLSLENCLDTIIGNDLVRGVSGGEKKRVTIGEAMVTNARVFCMDEISTGLDAAVTHNIIAALREWTRITNGTVIVSLLQPTPEVYELFDDVLCLRDGTPVYHGDVDKVVDHFCGLGFDSENAKKGDVADWLLSVLVDPLAHSKTGASNQFASGDGLRKGWVENSNGLYKKSIGETDCVDKSDGKNMIDLRTPFAKAQYSTAYPKAWPSMYKSVIKRQFQITLRNKVFLSARMFGALITSVVLGSVWFDLPLDRGFERLGMLLFCVLHISFSNFSELTFSVEQKYVAYKQLDYKLFPTFAYIVSSIATQLPIAVLETAIFSCILYPMVGLSMEFENWLVFFINLTCANVAMASFFRVVALLAPNMEAAQTFPGPVIAIMVIFAGFLISPEKMGVLHFLYWISLFAYSLRSLCQNEFLSDQFKYKVPLDPTAAAVYVQGYTGDPKTMAEFCEENAFPCEDAGKITLSTIDISSDKKYFWAGPIFSIGFFCLMTAIGYRALSKIRIQRNIGSSRTSSSEKKKDGENAEEVSISISKVDAEASQRALSFTPMSITWEDLEYTVKVPGEDGKPLSGSKKILNSVTSAAQPSRMLALMGASGAGKTTLLDVIAGRKSGGEMRGTIKLNGHVVKKETFARLTAYCEQQDLHNAFTTVKEALEFSATLRLPSDVSKDARKAVVDEALDILELRGIENRLIGVAGSPSGLSPGQRKVLTVGVELVSNAPVFFLDEPTSGLDSRAALIVMREVKKVANLGRTVITTVHQPSKEIFNLFDDMLLLQRGGYQVYFGPCGVNGKTFVDYLQKIPNAHALPDGMNPASWMLDVLGGTDSSNAGEKSALKKSKSTAAGSLQPAMTMKRSGSGGALNGLLLVERFKASQEGAAGTRLVKELCAKGEKSEMFAFASPYARSFLAQLRCLIQRASLAHNRDVAYNLGRIGILFVLYLLFGFVYFDLDASNETGVQAMVGVIFMTSIFAGIIFMNSVMPVRVRERAVAYRERTSFMYDAVPYSLSHAICEVPWVLLVTFVTVTPLYFMVGLVPTFEHYIFHVLMVFTVSMAFMSLGQLIACLCATIQTAQAGASAFIPICFLFGGLYLPYPQIPVYWKWAYFIDPVAYAIQGVTAPQFEHRGCTGAYPDGDCPTIQAFRGTYFETVDTLAYVEEKYDVQLSQKWYMLIYVAIFVLCMQTLHIIAFKFKKVVAR</sequence>
<evidence type="ECO:0000256" key="1">
    <source>
        <dbReference type="ARBA" id="ARBA00004141"/>
    </source>
</evidence>
<dbReference type="Proteomes" id="UP000198341">
    <property type="component" value="Chromosome 12"/>
</dbReference>
<dbReference type="Pfam" id="PF00005">
    <property type="entry name" value="ABC_tran"/>
    <property type="match status" value="2"/>
</dbReference>
<dbReference type="Gene3D" id="3.40.50.300">
    <property type="entry name" value="P-loop containing nucleotide triphosphate hydrolases"/>
    <property type="match status" value="2"/>
</dbReference>
<keyword evidence="6 8" id="KW-1133">Transmembrane helix</keyword>
<dbReference type="SMART" id="SM00382">
    <property type="entry name" value="AAA"/>
    <property type="match status" value="2"/>
</dbReference>
<reference evidence="10 11" key="1">
    <citation type="submission" date="2011-10" db="EMBL/GenBank/DDBJ databases">
        <authorList>
            <person name="Genoscope - CEA"/>
        </authorList>
    </citation>
    <scope>NUCLEOTIDE SEQUENCE [LARGE SCALE GENOMIC DNA]</scope>
    <source>
        <strain evidence="10 11">RCC 1105</strain>
    </source>
</reference>
<dbReference type="PROSITE" id="PS00211">
    <property type="entry name" value="ABC_TRANSPORTER_1"/>
    <property type="match status" value="2"/>
</dbReference>
<dbReference type="InterPro" id="IPR013525">
    <property type="entry name" value="ABC2_TM"/>
</dbReference>
<feature type="transmembrane region" description="Helical" evidence="8">
    <location>
        <begin position="687"/>
        <end position="707"/>
    </location>
</feature>
<dbReference type="PROSITE" id="PS50893">
    <property type="entry name" value="ABC_TRANSPORTER_2"/>
    <property type="match status" value="2"/>
</dbReference>
<feature type="transmembrane region" description="Helical" evidence="8">
    <location>
        <begin position="471"/>
        <end position="490"/>
    </location>
</feature>
<dbReference type="InterPro" id="IPR003593">
    <property type="entry name" value="AAA+_ATPase"/>
</dbReference>
<feature type="domain" description="ABC transporter" evidence="9">
    <location>
        <begin position="762"/>
        <end position="1013"/>
    </location>
</feature>
<evidence type="ECO:0000256" key="8">
    <source>
        <dbReference type="SAM" id="Phobius"/>
    </source>
</evidence>
<evidence type="ECO:0000256" key="4">
    <source>
        <dbReference type="ARBA" id="ARBA00022741"/>
    </source>
</evidence>
<feature type="transmembrane region" description="Helical" evidence="8">
    <location>
        <begin position="1170"/>
        <end position="1191"/>
    </location>
</feature>
<comment type="subcellular location">
    <subcellularLocation>
        <location evidence="1">Membrane</location>
        <topology evidence="1">Multi-pass membrane protein</topology>
    </subcellularLocation>
</comment>
<accession>K8FB40</accession>
<evidence type="ECO:0000256" key="7">
    <source>
        <dbReference type="ARBA" id="ARBA00023136"/>
    </source>
</evidence>
<dbReference type="KEGG" id="bpg:Bathy12g02760"/>
<evidence type="ECO:0000259" key="9">
    <source>
        <dbReference type="PROSITE" id="PS50893"/>
    </source>
</evidence>
<dbReference type="InterPro" id="IPR043926">
    <property type="entry name" value="ABCG_dom"/>
</dbReference>
<dbReference type="EMBL" id="FO082267">
    <property type="protein sequence ID" value="CCO18823.1"/>
    <property type="molecule type" value="Genomic_DNA"/>
</dbReference>
<feature type="transmembrane region" description="Helical" evidence="8">
    <location>
        <begin position="1136"/>
        <end position="1158"/>
    </location>
</feature>
<gene>
    <name evidence="10" type="ordered locus">Bathy12g02760</name>
</gene>
<evidence type="ECO:0000256" key="3">
    <source>
        <dbReference type="ARBA" id="ARBA00022692"/>
    </source>
</evidence>
<dbReference type="PANTHER" id="PTHR19241">
    <property type="entry name" value="ATP-BINDING CASSETTE TRANSPORTER"/>
    <property type="match status" value="1"/>
</dbReference>
<dbReference type="GO" id="GO:0016020">
    <property type="term" value="C:membrane"/>
    <property type="evidence" value="ECO:0007669"/>
    <property type="project" value="UniProtKB-SubCell"/>
</dbReference>
<feature type="transmembrane region" description="Helical" evidence="8">
    <location>
        <begin position="548"/>
        <end position="572"/>
    </location>
</feature>
<dbReference type="STRING" id="41875.K8FB40"/>
<feature type="transmembrane region" description="Helical" evidence="8">
    <location>
        <begin position="438"/>
        <end position="459"/>
    </location>
</feature>
<dbReference type="eggNOG" id="KOG0065">
    <property type="taxonomic scope" value="Eukaryota"/>
</dbReference>
<dbReference type="GO" id="GO:0005524">
    <property type="term" value="F:ATP binding"/>
    <property type="evidence" value="ECO:0007669"/>
    <property type="project" value="UniProtKB-KW"/>
</dbReference>
<name>K8FB40_9CHLO</name>
<keyword evidence="2" id="KW-0813">Transport</keyword>
<dbReference type="RefSeq" id="XP_007509708.1">
    <property type="nucleotide sequence ID" value="XM_007509646.1"/>
</dbReference>
<organism evidence="10 11">
    <name type="scientific">Bathycoccus prasinos</name>
    <dbReference type="NCBI Taxonomy" id="41875"/>
    <lineage>
        <taxon>Eukaryota</taxon>
        <taxon>Viridiplantae</taxon>
        <taxon>Chlorophyta</taxon>
        <taxon>Mamiellophyceae</taxon>
        <taxon>Mamiellales</taxon>
        <taxon>Bathycoccaceae</taxon>
        <taxon>Bathycoccus</taxon>
    </lineage>
</organism>
<dbReference type="Pfam" id="PF01061">
    <property type="entry name" value="ABC2_membrane"/>
    <property type="match status" value="2"/>
</dbReference>
<feature type="transmembrane region" description="Helical" evidence="8">
    <location>
        <begin position="1377"/>
        <end position="1398"/>
    </location>
</feature>
<keyword evidence="11" id="KW-1185">Reference proteome</keyword>
<dbReference type="OrthoDB" id="66620at2759"/>
<dbReference type="Pfam" id="PF19055">
    <property type="entry name" value="ABC2_membrane_7"/>
    <property type="match status" value="1"/>
</dbReference>